<reference evidence="2 3" key="1">
    <citation type="journal article" date="2016" name="Nat. Commun.">
        <title>Thousands of microbial genomes shed light on interconnected biogeochemical processes in an aquifer system.</title>
        <authorList>
            <person name="Anantharaman K."/>
            <person name="Brown C.T."/>
            <person name="Hug L.A."/>
            <person name="Sharon I."/>
            <person name="Castelle C.J."/>
            <person name="Probst A.J."/>
            <person name="Thomas B.C."/>
            <person name="Singh A."/>
            <person name="Wilkins M.J."/>
            <person name="Karaoz U."/>
            <person name="Brodie E.L."/>
            <person name="Williams K.H."/>
            <person name="Hubbard S.S."/>
            <person name="Banfield J.F."/>
        </authorList>
    </citation>
    <scope>NUCLEOTIDE SEQUENCE [LARGE SCALE GENOMIC DNA]</scope>
</reference>
<feature type="region of interest" description="Disordered" evidence="1">
    <location>
        <begin position="1"/>
        <end position="21"/>
    </location>
</feature>
<sequence>MTKNEVNFLTRHAQSERHDPLRASKEYPSLTIEGVEQSKDTAKDKILELIKSAPEGAVIFIGGASDQARTAQTGEIYGDALDEVIYGQANNEEIEVVTKKNIDELIKASNKKRATETAGQDYDRSLEQIKNNTAKTPDYEDVLQQVTDYLRNEEPGKKIVITFPVQLKGFAYRFNDRWTTKGGKKTEYFSEILRKYNNDHTLAGLDWLENQGVLTTKDGREIQGPNPTQVAKDYLESLRRLREFAGKHTDRPIVIGGVGHQWDLDAVVTYLASGGKDVTIENFRQLVGDPEKPLIGEAEMFGFSISEEKTTVDYRGKQLTIDKND</sequence>
<protein>
    <submittedName>
        <fullName evidence="2">Uncharacterized protein</fullName>
    </submittedName>
</protein>
<dbReference type="STRING" id="1802401.A3B21_03740"/>
<dbReference type="AlphaFoldDB" id="A0A1F7URD4"/>
<proteinExistence type="predicted"/>
<comment type="caution">
    <text evidence="2">The sequence shown here is derived from an EMBL/GenBank/DDBJ whole genome shotgun (WGS) entry which is preliminary data.</text>
</comment>
<dbReference type="InterPro" id="IPR029033">
    <property type="entry name" value="His_PPase_superfam"/>
</dbReference>
<evidence type="ECO:0000313" key="3">
    <source>
        <dbReference type="Proteomes" id="UP000176897"/>
    </source>
</evidence>
<name>A0A1F7URD4_9BACT</name>
<organism evidence="2 3">
    <name type="scientific">Candidatus Uhrbacteria bacterium RIFCSPLOWO2_01_FULL_47_24</name>
    <dbReference type="NCBI Taxonomy" id="1802401"/>
    <lineage>
        <taxon>Bacteria</taxon>
        <taxon>Candidatus Uhriibacteriota</taxon>
    </lineage>
</organism>
<evidence type="ECO:0000313" key="2">
    <source>
        <dbReference type="EMBL" id="OGL80852.1"/>
    </source>
</evidence>
<dbReference type="EMBL" id="MGEJ01000013">
    <property type="protein sequence ID" value="OGL80852.1"/>
    <property type="molecule type" value="Genomic_DNA"/>
</dbReference>
<dbReference type="Gene3D" id="3.40.50.1240">
    <property type="entry name" value="Phosphoglycerate mutase-like"/>
    <property type="match status" value="1"/>
</dbReference>
<evidence type="ECO:0000256" key="1">
    <source>
        <dbReference type="SAM" id="MobiDB-lite"/>
    </source>
</evidence>
<accession>A0A1F7URD4</accession>
<dbReference type="Proteomes" id="UP000176897">
    <property type="component" value="Unassembled WGS sequence"/>
</dbReference>
<gene>
    <name evidence="2" type="ORF">A3B21_03740</name>
</gene>